<evidence type="ECO:0000256" key="1">
    <source>
        <dbReference type="SAM" id="Phobius"/>
    </source>
</evidence>
<feature type="chain" id="PRO_5007547933" description="PEP-CTERM protein-sorting domain-containing protein" evidence="2">
    <location>
        <begin position="23"/>
        <end position="274"/>
    </location>
</feature>
<gene>
    <name evidence="3" type="ORF">NS334_14715</name>
</gene>
<keyword evidence="1" id="KW-0472">Membrane</keyword>
<comment type="caution">
    <text evidence="3">The sequence shown here is derived from an EMBL/GenBank/DDBJ whole genome shotgun (WGS) entry which is preliminary data.</text>
</comment>
<dbReference type="NCBIfam" id="NF035944">
    <property type="entry name" value="PEPxxWA-CTERM"/>
    <property type="match status" value="1"/>
</dbReference>
<dbReference type="PATRIC" id="fig|869719.3.peg.3118"/>
<keyword evidence="4" id="KW-1185">Reference proteome</keyword>
<protein>
    <recommendedName>
        <fullName evidence="5">PEP-CTERM protein-sorting domain-containing protein</fullName>
    </recommendedName>
</protein>
<accession>A0A147HWX8</accession>
<keyword evidence="2" id="KW-0732">Signal</keyword>
<keyword evidence="1" id="KW-0812">Transmembrane</keyword>
<evidence type="ECO:0008006" key="5">
    <source>
        <dbReference type="Google" id="ProtNLM"/>
    </source>
</evidence>
<reference evidence="3 4" key="1">
    <citation type="journal article" date="2016" name="Front. Microbiol.">
        <title>Genomic Resource of Rice Seed Associated Bacteria.</title>
        <authorList>
            <person name="Midha S."/>
            <person name="Bansal K."/>
            <person name="Sharma S."/>
            <person name="Kumar N."/>
            <person name="Patil P.P."/>
            <person name="Chaudhry V."/>
            <person name="Patil P.B."/>
        </authorList>
    </citation>
    <scope>NUCLEOTIDE SEQUENCE [LARGE SCALE GENOMIC DNA]</scope>
    <source>
        <strain evidence="3 4">NS334</strain>
    </source>
</reference>
<dbReference type="Proteomes" id="UP000074310">
    <property type="component" value="Unassembled WGS sequence"/>
</dbReference>
<organism evidence="3 4">
    <name type="scientific">Sphingomonas endophytica</name>
    <dbReference type="NCBI Taxonomy" id="869719"/>
    <lineage>
        <taxon>Bacteria</taxon>
        <taxon>Pseudomonadati</taxon>
        <taxon>Pseudomonadota</taxon>
        <taxon>Alphaproteobacteria</taxon>
        <taxon>Sphingomonadales</taxon>
        <taxon>Sphingomonadaceae</taxon>
        <taxon>Sphingomonas</taxon>
    </lineage>
</organism>
<evidence type="ECO:0000313" key="3">
    <source>
        <dbReference type="EMBL" id="KTT69406.1"/>
    </source>
</evidence>
<name>A0A147HWX8_9SPHN</name>
<evidence type="ECO:0000256" key="2">
    <source>
        <dbReference type="SAM" id="SignalP"/>
    </source>
</evidence>
<keyword evidence="1" id="KW-1133">Transmembrane helix</keyword>
<feature type="transmembrane region" description="Helical" evidence="1">
    <location>
        <begin position="245"/>
        <end position="262"/>
    </location>
</feature>
<dbReference type="EMBL" id="LDTB01000070">
    <property type="protein sequence ID" value="KTT69406.1"/>
    <property type="molecule type" value="Genomic_DNA"/>
</dbReference>
<proteinExistence type="predicted"/>
<evidence type="ECO:0000313" key="4">
    <source>
        <dbReference type="Proteomes" id="UP000074310"/>
    </source>
</evidence>
<dbReference type="RefSeq" id="WP_058756707.1">
    <property type="nucleotide sequence ID" value="NZ_LDTB01000070.1"/>
</dbReference>
<dbReference type="AlphaFoldDB" id="A0A147HWX8"/>
<sequence length="274" mass="29437">MIRFAQIAIAATALMAAMPAQAADFLIDTTKGASSGNVNGNTITYSVTSTDGKSTLNVKATGWSRGFDGNYTAGKVEAFDPWGLGVYQAGQNEQNRTNFHQIDNADGWEFVVLQFDQSVSLQSAVLTPFQLAGRNYIDDDAFIARGNASFASAMSNLTLRNLEASLNYDPSKQSGDAWFNSNSNNDVSVKPYGATNQISNRQNYNLSPDKSGNVWIIGGSFNGPDGFNDAFKLNQVKVSSGVPEPMTWMTMILGFGVVGAALRRRRGAVKAQLA</sequence>
<feature type="signal peptide" evidence="2">
    <location>
        <begin position="1"/>
        <end position="22"/>
    </location>
</feature>